<dbReference type="SUPFAM" id="SSF143865">
    <property type="entry name" value="CorA soluble domain-like"/>
    <property type="match status" value="1"/>
</dbReference>
<accession>A0A5C8KSX1</accession>
<keyword evidence="6 12" id="KW-0460">Magnesium</keyword>
<dbReference type="GO" id="GO:0015087">
    <property type="term" value="F:cobalt ion transmembrane transporter activity"/>
    <property type="evidence" value="ECO:0007669"/>
    <property type="project" value="UniProtKB-UniRule"/>
</dbReference>
<dbReference type="PANTHER" id="PTHR46494:SF1">
    <property type="entry name" value="CORA FAMILY METAL ION TRANSPORTER (EUROFUNG)"/>
    <property type="match status" value="1"/>
</dbReference>
<dbReference type="Gene3D" id="1.20.58.340">
    <property type="entry name" value="Magnesium transport protein CorA, transmembrane region"/>
    <property type="match status" value="2"/>
</dbReference>
<evidence type="ECO:0000313" key="14">
    <source>
        <dbReference type="Proteomes" id="UP000321248"/>
    </source>
</evidence>
<dbReference type="SUPFAM" id="SSF144083">
    <property type="entry name" value="Magnesium transport protein CorA, transmembrane region"/>
    <property type="match status" value="1"/>
</dbReference>
<evidence type="ECO:0000256" key="6">
    <source>
        <dbReference type="ARBA" id="ARBA00022842"/>
    </source>
</evidence>
<proteinExistence type="inferred from homology"/>
<protein>
    <recommendedName>
        <fullName evidence="12">Magnesium transport protein CorA</fullName>
    </recommendedName>
</protein>
<comment type="catalytic activity">
    <reaction evidence="10">
        <text>Mg(2+)(in) = Mg(2+)(out)</text>
        <dbReference type="Rhea" id="RHEA:29827"/>
        <dbReference type="ChEBI" id="CHEBI:18420"/>
    </reaction>
</comment>
<dbReference type="CDD" id="cd12830">
    <property type="entry name" value="MtCorA-like"/>
    <property type="match status" value="1"/>
</dbReference>
<name>A0A5C8KSX1_9GAMM</name>
<feature type="transmembrane region" description="Helical" evidence="12">
    <location>
        <begin position="305"/>
        <end position="325"/>
    </location>
</feature>
<evidence type="ECO:0000256" key="11">
    <source>
        <dbReference type="ARBA" id="ARBA00045497"/>
    </source>
</evidence>
<keyword evidence="4 12" id="KW-1003">Cell membrane</keyword>
<feature type="transmembrane region" description="Helical" evidence="12">
    <location>
        <begin position="274"/>
        <end position="293"/>
    </location>
</feature>
<evidence type="ECO:0000256" key="3">
    <source>
        <dbReference type="ARBA" id="ARBA00022448"/>
    </source>
</evidence>
<dbReference type="GO" id="GO:0005886">
    <property type="term" value="C:plasma membrane"/>
    <property type="evidence" value="ECO:0007669"/>
    <property type="project" value="UniProtKB-SubCell"/>
</dbReference>
<keyword evidence="8 12" id="KW-0406">Ion transport</keyword>
<dbReference type="GO" id="GO:0000287">
    <property type="term" value="F:magnesium ion binding"/>
    <property type="evidence" value="ECO:0007669"/>
    <property type="project" value="TreeGrafter"/>
</dbReference>
<dbReference type="EMBL" id="VRTS01000004">
    <property type="protein sequence ID" value="TXK62576.1"/>
    <property type="molecule type" value="Genomic_DNA"/>
</dbReference>
<keyword evidence="5 12" id="KW-0812">Transmembrane</keyword>
<organism evidence="13 14">
    <name type="scientific">Alkalisalibacterium limincola</name>
    <dbReference type="NCBI Taxonomy" id="2699169"/>
    <lineage>
        <taxon>Bacteria</taxon>
        <taxon>Pseudomonadati</taxon>
        <taxon>Pseudomonadota</taxon>
        <taxon>Gammaproteobacteria</taxon>
        <taxon>Lysobacterales</taxon>
        <taxon>Lysobacteraceae</taxon>
        <taxon>Alkalisalibacterium</taxon>
    </lineage>
</organism>
<dbReference type="AlphaFoldDB" id="A0A5C8KSX1"/>
<dbReference type="GO" id="GO:0015095">
    <property type="term" value="F:magnesium ion transmembrane transporter activity"/>
    <property type="evidence" value="ECO:0007669"/>
    <property type="project" value="UniProtKB-UniRule"/>
</dbReference>
<evidence type="ECO:0000256" key="8">
    <source>
        <dbReference type="ARBA" id="ARBA00023065"/>
    </source>
</evidence>
<dbReference type="PANTHER" id="PTHR46494">
    <property type="entry name" value="CORA FAMILY METAL ION TRANSPORTER (EUROFUNG)"/>
    <property type="match status" value="1"/>
</dbReference>
<keyword evidence="7 12" id="KW-1133">Transmembrane helix</keyword>
<keyword evidence="14" id="KW-1185">Reference proteome</keyword>
<evidence type="ECO:0000256" key="2">
    <source>
        <dbReference type="ARBA" id="ARBA00009765"/>
    </source>
</evidence>
<gene>
    <name evidence="12 13" type="primary">corA</name>
    <name evidence="13" type="ORF">FU658_07430</name>
</gene>
<evidence type="ECO:0000256" key="9">
    <source>
        <dbReference type="ARBA" id="ARBA00023136"/>
    </source>
</evidence>
<evidence type="ECO:0000256" key="4">
    <source>
        <dbReference type="ARBA" id="ARBA00022475"/>
    </source>
</evidence>
<evidence type="ECO:0000256" key="5">
    <source>
        <dbReference type="ARBA" id="ARBA00022692"/>
    </source>
</evidence>
<dbReference type="NCBIfam" id="TIGR00383">
    <property type="entry name" value="corA"/>
    <property type="match status" value="1"/>
</dbReference>
<dbReference type="InterPro" id="IPR002523">
    <property type="entry name" value="MgTranspt_CorA/ZnTranspt_ZntB"/>
</dbReference>
<comment type="subcellular location">
    <subcellularLocation>
        <location evidence="1">Cell membrane</location>
        <topology evidence="1">Multi-pass membrane protein</topology>
    </subcellularLocation>
    <subcellularLocation>
        <location evidence="12">Membrane</location>
        <topology evidence="12">Multi-pass membrane protein</topology>
    </subcellularLocation>
</comment>
<evidence type="ECO:0000256" key="1">
    <source>
        <dbReference type="ARBA" id="ARBA00004651"/>
    </source>
</evidence>
<sequence>MTSPAPLPAGMASCRAYDASGTGRDLAPEEVPAVLEDDDGGFVWMGLYEPDQALMSKVQAWFGLHPLAVEDAHKAHQRPKLEAYGESLFIATHTAQERDKGIVFGETHIFLGKRYLLTVRHDESTSYAPVRTHAEKHPELLRLGPSYGLYSVLDFIVDNLLPLIDQYQGELNALEDAVFDETYSRDTIKRLYRLKRQLTRMRLAVAPLQDILGQLVNLHPDLVRREMRLHFRDVLDHAVRINEAIDTLREMVTAAMSTNLALVNVRQNEIVKRLAGWAALIAVPTLVASWYGMNFEHMPELAGRFSYHAVVVVTAALAGGVFVLLRRARWL</sequence>
<dbReference type="Gene3D" id="3.30.460.20">
    <property type="entry name" value="CorA soluble domain-like"/>
    <property type="match status" value="1"/>
</dbReference>
<evidence type="ECO:0000313" key="13">
    <source>
        <dbReference type="EMBL" id="TXK62576.1"/>
    </source>
</evidence>
<dbReference type="FunFam" id="1.20.58.340:FF:000004">
    <property type="entry name" value="Magnesium transport protein CorA"/>
    <property type="match status" value="1"/>
</dbReference>
<evidence type="ECO:0000256" key="10">
    <source>
        <dbReference type="ARBA" id="ARBA00034269"/>
    </source>
</evidence>
<dbReference type="Proteomes" id="UP000321248">
    <property type="component" value="Unassembled WGS sequence"/>
</dbReference>
<evidence type="ECO:0000256" key="12">
    <source>
        <dbReference type="RuleBase" id="RU362010"/>
    </source>
</evidence>
<dbReference type="RefSeq" id="WP_147891499.1">
    <property type="nucleotide sequence ID" value="NZ_VRTS01000004.1"/>
</dbReference>
<dbReference type="InterPro" id="IPR004488">
    <property type="entry name" value="Mg/Co-transport_prot_CorA"/>
</dbReference>
<evidence type="ECO:0000256" key="7">
    <source>
        <dbReference type="ARBA" id="ARBA00022989"/>
    </source>
</evidence>
<dbReference type="InterPro" id="IPR045861">
    <property type="entry name" value="CorA_cytoplasmic_dom"/>
</dbReference>
<dbReference type="InterPro" id="IPR045863">
    <property type="entry name" value="CorA_TM1_TM2"/>
</dbReference>
<keyword evidence="3 12" id="KW-0813">Transport</keyword>
<comment type="caution">
    <text evidence="13">The sequence shown here is derived from an EMBL/GenBank/DDBJ whole genome shotgun (WGS) entry which is preliminary data.</text>
</comment>
<keyword evidence="9 12" id="KW-0472">Membrane</keyword>
<comment type="similarity">
    <text evidence="2 12">Belongs to the CorA metal ion transporter (MIT) (TC 1.A.35) family.</text>
</comment>
<dbReference type="OrthoDB" id="9803416at2"/>
<dbReference type="GO" id="GO:0050897">
    <property type="term" value="F:cobalt ion binding"/>
    <property type="evidence" value="ECO:0007669"/>
    <property type="project" value="TreeGrafter"/>
</dbReference>
<comment type="function">
    <text evidence="11">Mediates influx of magnesium ions. Alternates between open and closed states. Activated by low cytoplasmic Mg(2+) levels. Inactive when cytoplasmic Mg(2+) levels are high.</text>
</comment>
<dbReference type="Pfam" id="PF01544">
    <property type="entry name" value="CorA"/>
    <property type="match status" value="1"/>
</dbReference>
<reference evidence="13 14" key="1">
    <citation type="submission" date="2019-08" db="EMBL/GenBank/DDBJ databases">
        <authorList>
            <person name="Karlyshev A.V."/>
        </authorList>
    </citation>
    <scope>NUCLEOTIDE SEQUENCE [LARGE SCALE GENOMIC DNA]</scope>
    <source>
        <strain evidence="13 14">Alg18-2.2</strain>
    </source>
</reference>